<reference evidence="2" key="1">
    <citation type="submission" date="2022-11" db="UniProtKB">
        <authorList>
            <consortium name="WormBaseParasite"/>
        </authorList>
    </citation>
    <scope>IDENTIFICATION</scope>
</reference>
<protein>
    <submittedName>
        <fullName evidence="2">Uncharacterized protein</fullName>
    </submittedName>
</protein>
<accession>A0A915P705</accession>
<sequence>MVELTRARDLAFELLQGAGSSQVNPGGSTWHAGGSSHQQANEFERIAVYAGNWYLFTDNSKRIIINGYGNKIKIFGNNINFSENSDNNTAEINAKFVKIDINGGPNEFYREDNTKYNFNFENLQTNHLVHDYTIEGHNNEFEVKFLVLT</sequence>
<dbReference type="Proteomes" id="UP000887560">
    <property type="component" value="Unplaced"/>
</dbReference>
<evidence type="ECO:0000313" key="2">
    <source>
        <dbReference type="WBParaSite" id="scf7180000424221.g12603"/>
    </source>
</evidence>
<evidence type="ECO:0000313" key="1">
    <source>
        <dbReference type="Proteomes" id="UP000887560"/>
    </source>
</evidence>
<organism evidence="1 2">
    <name type="scientific">Meloidogyne floridensis</name>
    <dbReference type="NCBI Taxonomy" id="298350"/>
    <lineage>
        <taxon>Eukaryota</taxon>
        <taxon>Metazoa</taxon>
        <taxon>Ecdysozoa</taxon>
        <taxon>Nematoda</taxon>
        <taxon>Chromadorea</taxon>
        <taxon>Rhabditida</taxon>
        <taxon>Tylenchina</taxon>
        <taxon>Tylenchomorpha</taxon>
        <taxon>Tylenchoidea</taxon>
        <taxon>Meloidogynidae</taxon>
        <taxon>Meloidogyninae</taxon>
        <taxon>Meloidogyne</taxon>
    </lineage>
</organism>
<dbReference type="WBParaSite" id="scf7180000424221.g12603">
    <property type="protein sequence ID" value="scf7180000424221.g12603"/>
    <property type="gene ID" value="scf7180000424221.g12603"/>
</dbReference>
<dbReference type="AlphaFoldDB" id="A0A915P705"/>
<name>A0A915P705_9BILA</name>
<keyword evidence="1" id="KW-1185">Reference proteome</keyword>
<proteinExistence type="predicted"/>